<sequence>MQWSQAFAKREWRLVLPVALAFIGLPAMVFQLSMPAEAMQPGAAMAFRPWMLWILPVMLINIIGGLAISAMALIPNISVAEALRIAAARLWVVLAATLLAGFVAIVAISLASLLAAFLALIFGAAPTALSPLVTLLMFGGLSYIVVRLVLLTPLVVDRPLGPLAALRESFMLAKGHFWRLLGMLLLMMIVAILLLFAVQSVTGLIAFLLGRGLGAGQLGMAIVALSSALLNAVISAAFYIILAAVYRQLAGSSSGI</sequence>
<feature type="transmembrane region" description="Helical" evidence="1">
    <location>
        <begin position="135"/>
        <end position="156"/>
    </location>
</feature>
<protein>
    <recommendedName>
        <fullName evidence="4">Glycerophosphoryl diester phosphodiesterase membrane domain-containing protein</fullName>
    </recommendedName>
</protein>
<keyword evidence="1" id="KW-1133">Transmembrane helix</keyword>
<dbReference type="EMBL" id="NWBU01000018">
    <property type="protein sequence ID" value="PTQ07348.1"/>
    <property type="molecule type" value="Genomic_DNA"/>
</dbReference>
<dbReference type="AlphaFoldDB" id="A0A2T5FTG3"/>
<reference evidence="2 3" key="1">
    <citation type="submission" date="2017-09" db="EMBL/GenBank/DDBJ databases">
        <title>Sphingomonas panjinensis sp.nov., isolated from oil-contaminated soil.</title>
        <authorList>
            <person name="Wang L."/>
            <person name="Chen L."/>
        </authorList>
    </citation>
    <scope>NUCLEOTIDE SEQUENCE [LARGE SCALE GENOMIC DNA]</scope>
    <source>
        <strain evidence="2 3">FW-11</strain>
    </source>
</reference>
<feature type="transmembrane region" description="Helical" evidence="1">
    <location>
        <begin position="177"/>
        <end position="198"/>
    </location>
</feature>
<gene>
    <name evidence="2" type="ORF">CLG96_17500</name>
</gene>
<keyword evidence="1" id="KW-0472">Membrane</keyword>
<evidence type="ECO:0000256" key="1">
    <source>
        <dbReference type="SAM" id="Phobius"/>
    </source>
</evidence>
<organism evidence="2 3">
    <name type="scientific">Sphingomonas oleivorans</name>
    <dbReference type="NCBI Taxonomy" id="1735121"/>
    <lineage>
        <taxon>Bacteria</taxon>
        <taxon>Pseudomonadati</taxon>
        <taxon>Pseudomonadota</taxon>
        <taxon>Alphaproteobacteria</taxon>
        <taxon>Sphingomonadales</taxon>
        <taxon>Sphingomonadaceae</taxon>
        <taxon>Sphingomonas</taxon>
    </lineage>
</organism>
<comment type="caution">
    <text evidence="2">The sequence shown here is derived from an EMBL/GenBank/DDBJ whole genome shotgun (WGS) entry which is preliminary data.</text>
</comment>
<accession>A0A2T5FTG3</accession>
<keyword evidence="3" id="KW-1185">Reference proteome</keyword>
<proteinExistence type="predicted"/>
<evidence type="ECO:0000313" key="3">
    <source>
        <dbReference type="Proteomes" id="UP000244162"/>
    </source>
</evidence>
<feature type="transmembrane region" description="Helical" evidence="1">
    <location>
        <begin position="90"/>
        <end position="123"/>
    </location>
</feature>
<feature type="transmembrane region" description="Helical" evidence="1">
    <location>
        <begin position="12"/>
        <end position="30"/>
    </location>
</feature>
<name>A0A2T5FTG3_9SPHN</name>
<keyword evidence="1" id="KW-0812">Transmembrane</keyword>
<feature type="transmembrane region" description="Helical" evidence="1">
    <location>
        <begin position="50"/>
        <end position="78"/>
    </location>
</feature>
<feature type="transmembrane region" description="Helical" evidence="1">
    <location>
        <begin position="218"/>
        <end position="246"/>
    </location>
</feature>
<evidence type="ECO:0000313" key="2">
    <source>
        <dbReference type="EMBL" id="PTQ07348.1"/>
    </source>
</evidence>
<dbReference type="Proteomes" id="UP000244162">
    <property type="component" value="Unassembled WGS sequence"/>
</dbReference>
<evidence type="ECO:0008006" key="4">
    <source>
        <dbReference type="Google" id="ProtNLM"/>
    </source>
</evidence>